<dbReference type="AlphaFoldDB" id="A0A2T5I168"/>
<evidence type="ECO:0000313" key="3">
    <source>
        <dbReference type="Proteomes" id="UP000244152"/>
    </source>
</evidence>
<accession>A0A2T5I168</accession>
<gene>
    <name evidence="2" type="ORF">C8R21_1512</name>
</gene>
<dbReference type="Proteomes" id="UP000244152">
    <property type="component" value="Unassembled WGS sequence"/>
</dbReference>
<organism evidence="2 3">
    <name type="scientific">Nitrosospira multiformis</name>
    <dbReference type="NCBI Taxonomy" id="1231"/>
    <lineage>
        <taxon>Bacteria</taxon>
        <taxon>Pseudomonadati</taxon>
        <taxon>Pseudomonadota</taxon>
        <taxon>Betaproteobacteria</taxon>
        <taxon>Nitrosomonadales</taxon>
        <taxon>Nitrosomonadaceae</taxon>
        <taxon>Nitrosospira</taxon>
    </lineage>
</organism>
<proteinExistence type="predicted"/>
<dbReference type="Pfam" id="PF13438">
    <property type="entry name" value="DUF4113"/>
    <property type="match status" value="1"/>
</dbReference>
<evidence type="ECO:0000259" key="1">
    <source>
        <dbReference type="Pfam" id="PF13438"/>
    </source>
</evidence>
<dbReference type="EMBL" id="QAOK01000051">
    <property type="protein sequence ID" value="PTQ77508.1"/>
    <property type="molecule type" value="Genomic_DNA"/>
</dbReference>
<evidence type="ECO:0000313" key="2">
    <source>
        <dbReference type="EMBL" id="PTQ77508.1"/>
    </source>
</evidence>
<sequence length="151" mass="16850">MVLPRCLPLAILNNLEVKALDVKMGHALVPDAGTGQTAQYRGPLLQLCALRGNVQSRRISCAATARTWRYSINESFLDLGGLEKLWPSFAEMGQSIRQRMRQAMDMLNARFGRNTLSVFSSSSPKPWAMHREAMSPCYTTRWSDVPVVHAA</sequence>
<dbReference type="InterPro" id="IPR025188">
    <property type="entry name" value="DUF4113"/>
</dbReference>
<name>A0A2T5I168_9PROT</name>
<comment type="caution">
    <text evidence="2">The sequence shown here is derived from an EMBL/GenBank/DDBJ whole genome shotgun (WGS) entry which is preliminary data.</text>
</comment>
<feature type="domain" description="DUF4113" evidence="1">
    <location>
        <begin position="99"/>
        <end position="148"/>
    </location>
</feature>
<reference evidence="2 3" key="1">
    <citation type="submission" date="2018-04" db="EMBL/GenBank/DDBJ databases">
        <title>Active sludge and wastewater microbial communities from Klosterneuburg, Austria.</title>
        <authorList>
            <person name="Wagner M."/>
        </authorList>
    </citation>
    <scope>NUCLEOTIDE SEQUENCE [LARGE SCALE GENOMIC DNA]</scope>
    <source>
        <strain evidence="2 3">Nl12</strain>
    </source>
</reference>
<protein>
    <submittedName>
        <fullName evidence="2">Uncharacterized protein DUF4113</fullName>
    </submittedName>
</protein>